<protein>
    <recommendedName>
        <fullName evidence="3">Hpt domain-containing protein</fullName>
    </recommendedName>
</protein>
<comment type="caution">
    <text evidence="1">The sequence shown here is derived from an EMBL/GenBank/DDBJ whole genome shotgun (WGS) entry which is preliminary data.</text>
</comment>
<dbReference type="AlphaFoldDB" id="A0A918R345"/>
<gene>
    <name evidence="1" type="ORF">GCM10007028_18340</name>
</gene>
<evidence type="ECO:0008006" key="3">
    <source>
        <dbReference type="Google" id="ProtNLM"/>
    </source>
</evidence>
<dbReference type="InterPro" id="IPR036641">
    <property type="entry name" value="HPT_dom_sf"/>
</dbReference>
<dbReference type="RefSeq" id="WP_189360493.1">
    <property type="nucleotide sequence ID" value="NZ_BMWZ01000004.1"/>
</dbReference>
<dbReference type="Gene3D" id="1.20.120.160">
    <property type="entry name" value="HPT domain"/>
    <property type="match status" value="1"/>
</dbReference>
<organism evidence="1 2">
    <name type="scientific">Algibacter mikhailovii</name>
    <dbReference type="NCBI Taxonomy" id="425498"/>
    <lineage>
        <taxon>Bacteria</taxon>
        <taxon>Pseudomonadati</taxon>
        <taxon>Bacteroidota</taxon>
        <taxon>Flavobacteriia</taxon>
        <taxon>Flavobacteriales</taxon>
        <taxon>Flavobacteriaceae</taxon>
        <taxon>Algibacter</taxon>
    </lineage>
</organism>
<dbReference type="EMBL" id="BMWZ01000004">
    <property type="protein sequence ID" value="GGZ81227.1"/>
    <property type="molecule type" value="Genomic_DNA"/>
</dbReference>
<dbReference type="GO" id="GO:0000160">
    <property type="term" value="P:phosphorelay signal transduction system"/>
    <property type="evidence" value="ECO:0007669"/>
    <property type="project" value="InterPro"/>
</dbReference>
<proteinExistence type="predicted"/>
<name>A0A918R345_9FLAO</name>
<evidence type="ECO:0000313" key="2">
    <source>
        <dbReference type="Proteomes" id="UP000636004"/>
    </source>
</evidence>
<reference evidence="1" key="2">
    <citation type="submission" date="2020-09" db="EMBL/GenBank/DDBJ databases">
        <authorList>
            <person name="Sun Q."/>
            <person name="Kim S."/>
        </authorList>
    </citation>
    <scope>NUCLEOTIDE SEQUENCE</scope>
    <source>
        <strain evidence="1">KCTC 12710</strain>
    </source>
</reference>
<sequence length="113" mass="12666">MEQHYKLFRVRELADNDEDFVGALAAAFIEEVPVDAERLKKAVAAEDYYDAYQAAHKMKPTVDLFELGVLDTLIEVQDWGKFEKKGLDISTQLAIVISAVDKATAEIKTDFGL</sequence>
<evidence type="ECO:0000313" key="1">
    <source>
        <dbReference type="EMBL" id="GGZ81227.1"/>
    </source>
</evidence>
<reference evidence="1" key="1">
    <citation type="journal article" date="2014" name="Int. J. Syst. Evol. Microbiol.">
        <title>Complete genome sequence of Corynebacterium casei LMG S-19264T (=DSM 44701T), isolated from a smear-ripened cheese.</title>
        <authorList>
            <consortium name="US DOE Joint Genome Institute (JGI-PGF)"/>
            <person name="Walter F."/>
            <person name="Albersmeier A."/>
            <person name="Kalinowski J."/>
            <person name="Ruckert C."/>
        </authorList>
    </citation>
    <scope>NUCLEOTIDE SEQUENCE</scope>
    <source>
        <strain evidence="1">KCTC 12710</strain>
    </source>
</reference>
<accession>A0A918R345</accession>
<dbReference type="SUPFAM" id="SSF47226">
    <property type="entry name" value="Histidine-containing phosphotransfer domain, HPT domain"/>
    <property type="match status" value="1"/>
</dbReference>
<dbReference type="Proteomes" id="UP000636004">
    <property type="component" value="Unassembled WGS sequence"/>
</dbReference>
<keyword evidence="2" id="KW-1185">Reference proteome</keyword>